<evidence type="ECO:0000259" key="1">
    <source>
        <dbReference type="Pfam" id="PF02914"/>
    </source>
</evidence>
<dbReference type="GO" id="GO:0006313">
    <property type="term" value="P:DNA transposition"/>
    <property type="evidence" value="ECO:0007669"/>
    <property type="project" value="InterPro"/>
</dbReference>
<accession>A0A5S9R791</accession>
<proteinExistence type="predicted"/>
<organism evidence="3 4">
    <name type="scientific">Starkeya nomas</name>
    <dbReference type="NCBI Taxonomy" id="2666134"/>
    <lineage>
        <taxon>Bacteria</taxon>
        <taxon>Pseudomonadati</taxon>
        <taxon>Pseudomonadota</taxon>
        <taxon>Alphaproteobacteria</taxon>
        <taxon>Hyphomicrobiales</taxon>
        <taxon>Xanthobacteraceae</taxon>
        <taxon>Starkeya</taxon>
    </lineage>
</organism>
<dbReference type="SUPFAM" id="SSF53098">
    <property type="entry name" value="Ribonuclease H-like"/>
    <property type="match status" value="1"/>
</dbReference>
<protein>
    <recommendedName>
        <fullName evidence="5">Integrase catalytic domain-containing protein</fullName>
    </recommendedName>
</protein>
<dbReference type="InterPro" id="IPR012337">
    <property type="entry name" value="RNaseH-like_sf"/>
</dbReference>
<dbReference type="Proteomes" id="UP000433050">
    <property type="component" value="Unassembled WGS sequence"/>
</dbReference>
<dbReference type="Pfam" id="PF02914">
    <property type="entry name" value="DDE_2"/>
    <property type="match status" value="1"/>
</dbReference>
<reference evidence="3 4" key="1">
    <citation type="submission" date="2019-12" db="EMBL/GenBank/DDBJ databases">
        <authorList>
            <person name="Reyes-Prieto M."/>
        </authorList>
    </citation>
    <scope>NUCLEOTIDE SEQUENCE [LARGE SCALE GENOMIC DNA]</scope>
    <source>
        <strain evidence="3">HF14-78462</strain>
    </source>
</reference>
<dbReference type="GO" id="GO:0004803">
    <property type="term" value="F:transposase activity"/>
    <property type="evidence" value="ECO:0007669"/>
    <property type="project" value="InterPro"/>
</dbReference>
<evidence type="ECO:0000313" key="3">
    <source>
        <dbReference type="EMBL" id="CAA0130210.1"/>
    </source>
</evidence>
<gene>
    <name evidence="3" type="ORF">STARVERO_04328</name>
</gene>
<dbReference type="InterPro" id="IPR009004">
    <property type="entry name" value="Transposase_Mu_C"/>
</dbReference>
<dbReference type="Gene3D" id="2.30.30.130">
    <property type="entry name" value="Transposase, Mu, C-terminal"/>
    <property type="match status" value="1"/>
</dbReference>
<dbReference type="SUPFAM" id="SSF50610">
    <property type="entry name" value="mu transposase, C-terminal domain"/>
    <property type="match status" value="1"/>
</dbReference>
<evidence type="ECO:0008006" key="5">
    <source>
        <dbReference type="Google" id="ProtNLM"/>
    </source>
</evidence>
<dbReference type="InterPro" id="IPR004189">
    <property type="entry name" value="Phage_Mu_transposase"/>
</dbReference>
<name>A0A5S9R791_9HYPH</name>
<sequence>MDISENWDLVRLAFADMVETYGVPDHVLLDNGRAFASKKITGGTPNRFRFKVKAEEPEGIITALGCQIHWATPYHGQAKPIERAWRDLAHNISRDVRFEGAYTGGSVDAKPENYGSRAVPFDVFMEVVSEGILEHNARLGRRSKVCGGNLSFDQAFAASYETAIITRPHEAQLRKLLLSSELVSVRKTDGSVELAGNRYWSEFLINEIGRKVTLRFDPDALQEPVHIYRPDGAYLGAAPCVEAVGFFSTEAARIHARARADFIKKSKEAALAAQKLTLAEQAALLPKVEAPEAPETKVVRPFIATRGNAAVALTPANSAEPEDDFWTGFNRSASRLRVVRNEDGAGD</sequence>
<feature type="domain" description="Transposase-like Mu C-terminal" evidence="2">
    <location>
        <begin position="176"/>
        <end position="235"/>
    </location>
</feature>
<keyword evidence="4" id="KW-1185">Reference proteome</keyword>
<dbReference type="Pfam" id="PF09299">
    <property type="entry name" value="Mu-transpos_C"/>
    <property type="match status" value="1"/>
</dbReference>
<dbReference type="EMBL" id="CACSAS010000045">
    <property type="protein sequence ID" value="CAA0130210.1"/>
    <property type="molecule type" value="Genomic_DNA"/>
</dbReference>
<dbReference type="GO" id="GO:0003677">
    <property type="term" value="F:DNA binding"/>
    <property type="evidence" value="ECO:0007669"/>
    <property type="project" value="InterPro"/>
</dbReference>
<dbReference type="GO" id="GO:0015074">
    <property type="term" value="P:DNA integration"/>
    <property type="evidence" value="ECO:0007669"/>
    <property type="project" value="InterPro"/>
</dbReference>
<dbReference type="Gene3D" id="6.10.250.2550">
    <property type="match status" value="1"/>
</dbReference>
<dbReference type="InterPro" id="IPR036397">
    <property type="entry name" value="RNaseH_sf"/>
</dbReference>
<evidence type="ECO:0000259" key="2">
    <source>
        <dbReference type="Pfam" id="PF09299"/>
    </source>
</evidence>
<dbReference type="Gene3D" id="3.30.420.10">
    <property type="entry name" value="Ribonuclease H-like superfamily/Ribonuclease H"/>
    <property type="match status" value="1"/>
</dbReference>
<feature type="domain" description="Bacteriophage Mu transposase" evidence="1">
    <location>
        <begin position="2"/>
        <end position="160"/>
    </location>
</feature>
<evidence type="ECO:0000313" key="4">
    <source>
        <dbReference type="Proteomes" id="UP000433050"/>
    </source>
</evidence>
<dbReference type="InterPro" id="IPR015378">
    <property type="entry name" value="Transposase-like_Mu_C"/>
</dbReference>
<dbReference type="AlphaFoldDB" id="A0A5S9R791"/>